<keyword evidence="1" id="KW-0820">tRNA-binding</keyword>
<sequence length="166" mass="18942">MDRFAAKNSMVFQAGKGDYLFARSDKLTCVKPTTYMNSSGMAVADYCQYFQNSIEDLLVIYDDIDLQLGVLRFRPDGGAGGHRGMESIIYHMESEDFCRLRIGISVGEVVEPAEQYVLSPFHKDHEKMMEEMIEKACDGIEYYLSHSVNETMNKYNENTNMKGIDE</sequence>
<dbReference type="EMBL" id="UINC01075026">
    <property type="protein sequence ID" value="SVC12810.1"/>
    <property type="molecule type" value="Genomic_DNA"/>
</dbReference>
<dbReference type="InterPro" id="IPR001328">
    <property type="entry name" value="Pept_tRNA_hydro"/>
</dbReference>
<protein>
    <recommendedName>
        <fullName evidence="5">Peptidyl-tRNA hydrolase</fullName>
    </recommendedName>
</protein>
<evidence type="ECO:0000256" key="3">
    <source>
        <dbReference type="ARBA" id="ARBA00022884"/>
    </source>
</evidence>
<dbReference type="InterPro" id="IPR036416">
    <property type="entry name" value="Pept_tRNA_hydro_sf"/>
</dbReference>
<proteinExistence type="predicted"/>
<name>A0A382JKZ8_9ZZZZ</name>
<dbReference type="PANTHER" id="PTHR17224">
    <property type="entry name" value="PEPTIDYL-TRNA HYDROLASE"/>
    <property type="match status" value="1"/>
</dbReference>
<dbReference type="AlphaFoldDB" id="A0A382JKZ8"/>
<dbReference type="NCBIfam" id="TIGR00447">
    <property type="entry name" value="pth"/>
    <property type="match status" value="1"/>
</dbReference>
<dbReference type="CDD" id="cd00462">
    <property type="entry name" value="PTH"/>
    <property type="match status" value="1"/>
</dbReference>
<evidence type="ECO:0000313" key="4">
    <source>
        <dbReference type="EMBL" id="SVC12810.1"/>
    </source>
</evidence>
<keyword evidence="3" id="KW-0694">RNA-binding</keyword>
<dbReference type="Pfam" id="PF01195">
    <property type="entry name" value="Pept_tRNA_hydro"/>
    <property type="match status" value="1"/>
</dbReference>
<evidence type="ECO:0000256" key="1">
    <source>
        <dbReference type="ARBA" id="ARBA00022555"/>
    </source>
</evidence>
<reference evidence="4" key="1">
    <citation type="submission" date="2018-05" db="EMBL/GenBank/DDBJ databases">
        <authorList>
            <person name="Lanie J.A."/>
            <person name="Ng W.-L."/>
            <person name="Kazmierczak K.M."/>
            <person name="Andrzejewski T.M."/>
            <person name="Davidsen T.M."/>
            <person name="Wayne K.J."/>
            <person name="Tettelin H."/>
            <person name="Glass J.I."/>
            <person name="Rusch D."/>
            <person name="Podicherti R."/>
            <person name="Tsui H.-C.T."/>
            <person name="Winkler M.E."/>
        </authorList>
    </citation>
    <scope>NUCLEOTIDE SEQUENCE</scope>
</reference>
<dbReference type="PANTHER" id="PTHR17224:SF1">
    <property type="entry name" value="PEPTIDYL-TRNA HYDROLASE"/>
    <property type="match status" value="1"/>
</dbReference>
<evidence type="ECO:0008006" key="5">
    <source>
        <dbReference type="Google" id="ProtNLM"/>
    </source>
</evidence>
<keyword evidence="2" id="KW-0378">Hydrolase</keyword>
<dbReference type="GO" id="GO:0004045">
    <property type="term" value="F:peptidyl-tRNA hydrolase activity"/>
    <property type="evidence" value="ECO:0007669"/>
    <property type="project" value="InterPro"/>
</dbReference>
<evidence type="ECO:0000256" key="2">
    <source>
        <dbReference type="ARBA" id="ARBA00022801"/>
    </source>
</evidence>
<accession>A0A382JKZ8</accession>
<dbReference type="Gene3D" id="3.40.50.1470">
    <property type="entry name" value="Peptidyl-tRNA hydrolase"/>
    <property type="match status" value="1"/>
</dbReference>
<gene>
    <name evidence="4" type="ORF">METZ01_LOCUS265664</name>
</gene>
<dbReference type="GO" id="GO:0000049">
    <property type="term" value="F:tRNA binding"/>
    <property type="evidence" value="ECO:0007669"/>
    <property type="project" value="UniProtKB-KW"/>
</dbReference>
<organism evidence="4">
    <name type="scientific">marine metagenome</name>
    <dbReference type="NCBI Taxonomy" id="408172"/>
    <lineage>
        <taxon>unclassified sequences</taxon>
        <taxon>metagenomes</taxon>
        <taxon>ecological metagenomes</taxon>
    </lineage>
</organism>
<dbReference type="SUPFAM" id="SSF53178">
    <property type="entry name" value="Peptidyl-tRNA hydrolase-like"/>
    <property type="match status" value="1"/>
</dbReference>